<evidence type="ECO:0000256" key="6">
    <source>
        <dbReference type="ARBA" id="ARBA00023125"/>
    </source>
</evidence>
<dbReference type="Pfam" id="PF16686">
    <property type="entry name" value="POT1PC"/>
    <property type="match status" value="1"/>
</dbReference>
<dbReference type="AlphaFoldDB" id="A0A6A5V4K7"/>
<dbReference type="Proteomes" id="UP000800036">
    <property type="component" value="Unassembled WGS sequence"/>
</dbReference>
<dbReference type="PANTHER" id="PTHR14513">
    <property type="entry name" value="PROTECTION OF TELOMERES 1"/>
    <property type="match status" value="1"/>
</dbReference>
<dbReference type="GO" id="GO:0098505">
    <property type="term" value="F:G-rich strand telomeric DNA binding"/>
    <property type="evidence" value="ECO:0007669"/>
    <property type="project" value="TreeGrafter"/>
</dbReference>
<evidence type="ECO:0000256" key="7">
    <source>
        <dbReference type="ARBA" id="ARBA00023242"/>
    </source>
</evidence>
<dbReference type="GO" id="GO:0016233">
    <property type="term" value="P:telomere capping"/>
    <property type="evidence" value="ECO:0007669"/>
    <property type="project" value="TreeGrafter"/>
</dbReference>
<dbReference type="SUPFAM" id="SSF50249">
    <property type="entry name" value="Nucleic acid-binding proteins"/>
    <property type="match status" value="2"/>
</dbReference>
<comment type="subcellular location">
    <subcellularLocation>
        <location evidence="2">Chromosome</location>
        <location evidence="2">Telomere</location>
    </subcellularLocation>
    <subcellularLocation>
        <location evidence="1">Nucleus</location>
    </subcellularLocation>
</comment>
<keyword evidence="6" id="KW-0238">DNA-binding</keyword>
<evidence type="ECO:0000256" key="8">
    <source>
        <dbReference type="SAM" id="MobiDB-lite"/>
    </source>
</evidence>
<evidence type="ECO:0000313" key="11">
    <source>
        <dbReference type="Proteomes" id="UP000800036"/>
    </source>
</evidence>
<reference evidence="10" key="1">
    <citation type="journal article" date="2020" name="Stud. Mycol.">
        <title>101 Dothideomycetes genomes: a test case for predicting lifestyles and emergence of pathogens.</title>
        <authorList>
            <person name="Haridas S."/>
            <person name="Albert R."/>
            <person name="Binder M."/>
            <person name="Bloem J."/>
            <person name="Labutti K."/>
            <person name="Salamov A."/>
            <person name="Andreopoulos B."/>
            <person name="Baker S."/>
            <person name="Barry K."/>
            <person name="Bills G."/>
            <person name="Bluhm B."/>
            <person name="Cannon C."/>
            <person name="Castanera R."/>
            <person name="Culley D."/>
            <person name="Daum C."/>
            <person name="Ezra D."/>
            <person name="Gonzalez J."/>
            <person name="Henrissat B."/>
            <person name="Kuo A."/>
            <person name="Liang C."/>
            <person name="Lipzen A."/>
            <person name="Lutzoni F."/>
            <person name="Magnuson J."/>
            <person name="Mondo S."/>
            <person name="Nolan M."/>
            <person name="Ohm R."/>
            <person name="Pangilinan J."/>
            <person name="Park H.-J."/>
            <person name="Ramirez L."/>
            <person name="Alfaro M."/>
            <person name="Sun H."/>
            <person name="Tritt A."/>
            <person name="Yoshinaga Y."/>
            <person name="Zwiers L.-H."/>
            <person name="Turgeon B."/>
            <person name="Goodwin S."/>
            <person name="Spatafora J."/>
            <person name="Crous P."/>
            <person name="Grigoriev I."/>
        </authorList>
    </citation>
    <scope>NUCLEOTIDE SEQUENCE</scope>
    <source>
        <strain evidence="10">CBS 107.79</strain>
    </source>
</reference>
<evidence type="ECO:0000256" key="1">
    <source>
        <dbReference type="ARBA" id="ARBA00004123"/>
    </source>
</evidence>
<dbReference type="InterPro" id="IPR028389">
    <property type="entry name" value="POT1"/>
</dbReference>
<keyword evidence="11" id="KW-1185">Reference proteome</keyword>
<dbReference type="InterPro" id="IPR032042">
    <property type="entry name" value="POT1PC"/>
</dbReference>
<accession>A0A6A5V4K7</accession>
<name>A0A6A5V4K7_9PLEO</name>
<evidence type="ECO:0000256" key="4">
    <source>
        <dbReference type="ARBA" id="ARBA00022454"/>
    </source>
</evidence>
<evidence type="ECO:0000313" key="10">
    <source>
        <dbReference type="EMBL" id="KAF1971002.1"/>
    </source>
</evidence>
<keyword evidence="5" id="KW-0779">Telomere</keyword>
<dbReference type="InterPro" id="IPR012340">
    <property type="entry name" value="NA-bd_OB-fold"/>
</dbReference>
<comment type="similarity">
    <text evidence="3">Belongs to the telombin family.</text>
</comment>
<protein>
    <recommendedName>
        <fullName evidence="9">Protection of telomeres protein 1 ssDNA-binding domain-containing protein</fullName>
    </recommendedName>
</protein>
<evidence type="ECO:0000256" key="3">
    <source>
        <dbReference type="ARBA" id="ARBA00008442"/>
    </source>
</evidence>
<dbReference type="GO" id="GO:0000783">
    <property type="term" value="C:nuclear telomere cap complex"/>
    <property type="evidence" value="ECO:0007669"/>
    <property type="project" value="TreeGrafter"/>
</dbReference>
<keyword evidence="4" id="KW-0158">Chromosome</keyword>
<feature type="compositionally biased region" description="Low complexity" evidence="8">
    <location>
        <begin position="463"/>
        <end position="474"/>
    </location>
</feature>
<feature type="compositionally biased region" description="Basic and acidic residues" evidence="8">
    <location>
        <begin position="369"/>
        <end position="381"/>
    </location>
</feature>
<dbReference type="EMBL" id="ML976696">
    <property type="protein sequence ID" value="KAF1971002.1"/>
    <property type="molecule type" value="Genomic_DNA"/>
</dbReference>
<dbReference type="PANTHER" id="PTHR14513:SF0">
    <property type="entry name" value="PROTECTION OF TELOMERES PROTEIN 1"/>
    <property type="match status" value="1"/>
</dbReference>
<feature type="region of interest" description="Disordered" evidence="8">
    <location>
        <begin position="461"/>
        <end position="481"/>
    </location>
</feature>
<feature type="region of interest" description="Disordered" evidence="8">
    <location>
        <begin position="338"/>
        <end position="381"/>
    </location>
</feature>
<dbReference type="GO" id="GO:0032210">
    <property type="term" value="P:regulation of telomere maintenance via telomerase"/>
    <property type="evidence" value="ECO:0007669"/>
    <property type="project" value="TreeGrafter"/>
</dbReference>
<gene>
    <name evidence="10" type="ORF">BU23DRAFT_600549</name>
</gene>
<dbReference type="Gene3D" id="2.40.50.140">
    <property type="entry name" value="Nucleic acid-binding proteins"/>
    <property type="match status" value="2"/>
</dbReference>
<evidence type="ECO:0000259" key="9">
    <source>
        <dbReference type="Pfam" id="PF16686"/>
    </source>
</evidence>
<evidence type="ECO:0000256" key="5">
    <source>
        <dbReference type="ARBA" id="ARBA00022895"/>
    </source>
</evidence>
<organism evidence="10 11">
    <name type="scientific">Bimuria novae-zelandiae CBS 107.79</name>
    <dbReference type="NCBI Taxonomy" id="1447943"/>
    <lineage>
        <taxon>Eukaryota</taxon>
        <taxon>Fungi</taxon>
        <taxon>Dikarya</taxon>
        <taxon>Ascomycota</taxon>
        <taxon>Pezizomycotina</taxon>
        <taxon>Dothideomycetes</taxon>
        <taxon>Pleosporomycetidae</taxon>
        <taxon>Pleosporales</taxon>
        <taxon>Massarineae</taxon>
        <taxon>Didymosphaeriaceae</taxon>
        <taxon>Bimuria</taxon>
    </lineage>
</organism>
<sequence>MVLPDGFVPLRNVLSSGDQSSFLGAIEKIQAPVQPEPGGDYVIHFTIRDKFPGDEKDSVPCIIKGWKAEWLPKGDPGDVAILRGMKVEILGTNNTKTLVNDSGIQSQALFFPAKSIPAPEIGHDYHSGGTSKLIYKSMINSRPPSSVEQMAVINMKAAAAPLLEQLKDPKVMFQARLGSTNSTTPKRGGKRQSLISNMTYNMFYDLVGEVVKTFWGVYTVDLYVTDYTTNTDLFLYEEKSDTEYVGAHQKPWPGPFGQMTIQIRCYEPHAGYARELKEGDFVFLQNIHTKLSQSNKLEGAIHQDPRYPMKVGIRKCTHPAQLGGLKERKAEYEKKHAGTLLSREVPTNVPKEPSAVVLSTKKQNKKEKKQKEKQKEQEEVKRKAEEIGKAVKDLNPNVCAGHEDVGLSTVDEIVNNPHLKTITETGDELTLPFVNSRYRTRLRVVDHWPLQLKNFTRSTSIPTTSQASALTSSTGNSQSLKDASQSGNFAWHFFLLVEDANAPEGSTPTRFPLTIDTARAQCLLKMDPCDLSARPKTLYELEHKLSVLWGNLHERKAALKKEGINLPLPVGDNKLALSNKPFECCVEEYGVPVDPEGKPYTEDVIKAMVNAMDDPSTDEGAHALKVLGNPKTWKRTWSPYNTTIKSGLEDW</sequence>
<evidence type="ECO:0000256" key="2">
    <source>
        <dbReference type="ARBA" id="ARBA00004574"/>
    </source>
</evidence>
<keyword evidence="7" id="KW-0539">Nucleus</keyword>
<proteinExistence type="inferred from homology"/>
<feature type="domain" description="Protection of telomeres protein 1 ssDNA-binding" evidence="9">
    <location>
        <begin position="195"/>
        <end position="335"/>
    </location>
</feature>
<dbReference type="GO" id="GO:0010521">
    <property type="term" value="F:telomerase inhibitor activity"/>
    <property type="evidence" value="ECO:0007669"/>
    <property type="project" value="TreeGrafter"/>
</dbReference>
<dbReference type="OrthoDB" id="2186770at2759"/>
<dbReference type="FunFam" id="2.40.50.140:FF:000303">
    <property type="entry name" value="Protection of telomeres protein 1"/>
    <property type="match status" value="1"/>
</dbReference>